<name>A0A6J5KT73_9CAUD</name>
<proteinExistence type="predicted"/>
<gene>
    <name evidence="2" type="ORF">UFOVP181_461</name>
    <name evidence="1" type="ORF">UFOVP57_180</name>
</gene>
<protein>
    <submittedName>
        <fullName evidence="1">Uncharacterized protein</fullName>
    </submittedName>
</protein>
<organism evidence="1">
    <name type="scientific">uncultured Caudovirales phage</name>
    <dbReference type="NCBI Taxonomy" id="2100421"/>
    <lineage>
        <taxon>Viruses</taxon>
        <taxon>Duplodnaviria</taxon>
        <taxon>Heunggongvirae</taxon>
        <taxon>Uroviricota</taxon>
        <taxon>Caudoviricetes</taxon>
        <taxon>Peduoviridae</taxon>
        <taxon>Maltschvirus</taxon>
        <taxon>Maltschvirus maltsch</taxon>
    </lineage>
</organism>
<reference evidence="1" key="1">
    <citation type="submission" date="2020-04" db="EMBL/GenBank/DDBJ databases">
        <authorList>
            <person name="Chiriac C."/>
            <person name="Salcher M."/>
            <person name="Ghai R."/>
            <person name="Kavagutti S V."/>
        </authorList>
    </citation>
    <scope>NUCLEOTIDE SEQUENCE</scope>
</reference>
<dbReference type="EMBL" id="LR796187">
    <property type="protein sequence ID" value="CAB4125654.1"/>
    <property type="molecule type" value="Genomic_DNA"/>
</dbReference>
<evidence type="ECO:0000313" key="1">
    <source>
        <dbReference type="EMBL" id="CAB4125654.1"/>
    </source>
</evidence>
<dbReference type="EMBL" id="LR798231">
    <property type="protein sequence ID" value="CAB5209394.1"/>
    <property type="molecule type" value="Genomic_DNA"/>
</dbReference>
<evidence type="ECO:0000313" key="2">
    <source>
        <dbReference type="EMBL" id="CAB5209394.1"/>
    </source>
</evidence>
<accession>A0A6J5KT73</accession>
<sequence>MKKPTKARREVMLAVLQGKLDESHITLDEIKWLETAVMDAVIEKLALTNPAVFSEVNKGLTN</sequence>